<keyword evidence="4" id="KW-1185">Reference proteome</keyword>
<dbReference type="AlphaFoldDB" id="A0A0N5D9K3"/>
<evidence type="ECO:0000313" key="3">
    <source>
        <dbReference type="EMBL" id="VDN07471.1"/>
    </source>
</evidence>
<dbReference type="GO" id="GO:0016973">
    <property type="term" value="P:poly(A)+ mRNA export from nucleus"/>
    <property type="evidence" value="ECO:0007669"/>
    <property type="project" value="InterPro"/>
</dbReference>
<evidence type="ECO:0000313" key="5">
    <source>
        <dbReference type="WBParaSite" id="TCLT_0000981801-mRNA-1"/>
    </source>
</evidence>
<comment type="function">
    <text evidence="1">Required for the export of mRNAs containing poly(A) tails from the nucleus into the cytoplasm. May be involved in the terminal step of the mRNA transport through the nuclear pore complex (NPC).</text>
</comment>
<dbReference type="WBParaSite" id="TCLT_0000981801-mRNA-1">
    <property type="protein sequence ID" value="TCLT_0000981801-mRNA-1"/>
    <property type="gene ID" value="TCLT_0000981801"/>
</dbReference>
<dbReference type="Gene3D" id="1.25.40.510">
    <property type="entry name" value="GLE1-like"/>
    <property type="match status" value="1"/>
</dbReference>
<organism evidence="5">
    <name type="scientific">Thelazia callipaeda</name>
    <name type="common">Oriental eyeworm</name>
    <name type="synonym">Parasitic nematode</name>
    <dbReference type="NCBI Taxonomy" id="103827"/>
    <lineage>
        <taxon>Eukaryota</taxon>
        <taxon>Metazoa</taxon>
        <taxon>Ecdysozoa</taxon>
        <taxon>Nematoda</taxon>
        <taxon>Chromadorea</taxon>
        <taxon>Rhabditida</taxon>
        <taxon>Spirurina</taxon>
        <taxon>Spiruromorpha</taxon>
        <taxon>Thelazioidea</taxon>
        <taxon>Thelaziidae</taxon>
        <taxon>Thelazia</taxon>
    </lineage>
</organism>
<dbReference type="GO" id="GO:0005643">
    <property type="term" value="C:nuclear pore"/>
    <property type="evidence" value="ECO:0007669"/>
    <property type="project" value="InterPro"/>
</dbReference>
<sequence length="143" mass="16336">MFAENFGAWYSREIAFISLFFALKMADSRKQSVHSKSSDVKFLWEMIAAAVSEESVFSATLVSQILKHHWKAMHKAYGKQMEKMIHLIELVVLPNWRSSLQELETDDPETRAVVRTVAENALTSLEFTVDECLSSFNNENCAI</sequence>
<name>A0A0N5D9K3_THECL</name>
<dbReference type="InterPro" id="IPR012476">
    <property type="entry name" value="GLE1"/>
</dbReference>
<reference evidence="3 4" key="2">
    <citation type="submission" date="2018-11" db="EMBL/GenBank/DDBJ databases">
        <authorList>
            <consortium name="Pathogen Informatics"/>
        </authorList>
    </citation>
    <scope>NUCLEOTIDE SEQUENCE [LARGE SCALE GENOMIC DNA]</scope>
</reference>
<accession>A0A0N5D9K3</accession>
<reference evidence="5" key="1">
    <citation type="submission" date="2017-02" db="UniProtKB">
        <authorList>
            <consortium name="WormBaseParasite"/>
        </authorList>
    </citation>
    <scope>IDENTIFICATION</scope>
</reference>
<dbReference type="InterPro" id="IPR038506">
    <property type="entry name" value="GLE1-like_sf"/>
</dbReference>
<evidence type="ECO:0000256" key="1">
    <source>
        <dbReference type="ARBA" id="ARBA00024680"/>
    </source>
</evidence>
<gene>
    <name evidence="3" type="ORF">TCLT_LOCUS9807</name>
</gene>
<evidence type="ECO:0000256" key="2">
    <source>
        <dbReference type="ARBA" id="ARBA00030897"/>
    </source>
</evidence>
<dbReference type="Proteomes" id="UP000276776">
    <property type="component" value="Unassembled WGS sequence"/>
</dbReference>
<dbReference type="Pfam" id="PF07817">
    <property type="entry name" value="GLE1"/>
    <property type="match status" value="1"/>
</dbReference>
<dbReference type="EMBL" id="UYYF01004886">
    <property type="protein sequence ID" value="VDN07471.1"/>
    <property type="molecule type" value="Genomic_DNA"/>
</dbReference>
<protein>
    <recommendedName>
        <fullName evidence="2">GLE1 RNA export mediator</fullName>
    </recommendedName>
</protein>
<evidence type="ECO:0000313" key="4">
    <source>
        <dbReference type="Proteomes" id="UP000276776"/>
    </source>
</evidence>
<proteinExistence type="predicted"/>
<dbReference type="OrthoDB" id="5836200at2759"/>